<keyword evidence="2" id="KW-1185">Reference proteome</keyword>
<dbReference type="AlphaFoldDB" id="M2PL22"/>
<organism evidence="1 2">
    <name type="scientific">Ceriporiopsis subvermispora (strain B)</name>
    <name type="common">White-rot fungus</name>
    <name type="synonym">Gelatoporia subvermispora</name>
    <dbReference type="NCBI Taxonomy" id="914234"/>
    <lineage>
        <taxon>Eukaryota</taxon>
        <taxon>Fungi</taxon>
        <taxon>Dikarya</taxon>
        <taxon>Basidiomycota</taxon>
        <taxon>Agaricomycotina</taxon>
        <taxon>Agaricomycetes</taxon>
        <taxon>Polyporales</taxon>
        <taxon>Gelatoporiaceae</taxon>
        <taxon>Gelatoporia</taxon>
    </lineage>
</organism>
<evidence type="ECO:0000313" key="2">
    <source>
        <dbReference type="Proteomes" id="UP000016930"/>
    </source>
</evidence>
<sequence length="96" mass="10622">MQHPAASYTWPSDHETLTRLLNGEGTIAATYGHNSLRLHSSGYRSSSIHDPWRLCSAGDKVGQPCCGDRTRSLVSVLDMIVRLDYVACSQFTKDHS</sequence>
<dbReference type="HOGENOM" id="CLU_2359510_0_0_1"/>
<accession>M2PL22</accession>
<protein>
    <submittedName>
        <fullName evidence="1">Uncharacterized protein</fullName>
    </submittedName>
</protein>
<name>M2PL22_CERS8</name>
<dbReference type="Proteomes" id="UP000016930">
    <property type="component" value="Unassembled WGS sequence"/>
</dbReference>
<gene>
    <name evidence="1" type="ORF">CERSUDRAFT_114882</name>
</gene>
<evidence type="ECO:0000313" key="1">
    <source>
        <dbReference type="EMBL" id="EMD36979.1"/>
    </source>
</evidence>
<reference evidence="1 2" key="1">
    <citation type="journal article" date="2012" name="Proc. Natl. Acad. Sci. U.S.A.">
        <title>Comparative genomics of Ceriporiopsis subvermispora and Phanerochaete chrysosporium provide insight into selective ligninolysis.</title>
        <authorList>
            <person name="Fernandez-Fueyo E."/>
            <person name="Ruiz-Duenas F.J."/>
            <person name="Ferreira P."/>
            <person name="Floudas D."/>
            <person name="Hibbett D.S."/>
            <person name="Canessa P."/>
            <person name="Larrondo L.F."/>
            <person name="James T.Y."/>
            <person name="Seelenfreund D."/>
            <person name="Lobos S."/>
            <person name="Polanco R."/>
            <person name="Tello M."/>
            <person name="Honda Y."/>
            <person name="Watanabe T."/>
            <person name="Watanabe T."/>
            <person name="Ryu J.S."/>
            <person name="Kubicek C.P."/>
            <person name="Schmoll M."/>
            <person name="Gaskell J."/>
            <person name="Hammel K.E."/>
            <person name="St John F.J."/>
            <person name="Vanden Wymelenberg A."/>
            <person name="Sabat G."/>
            <person name="Splinter BonDurant S."/>
            <person name="Syed K."/>
            <person name="Yadav J.S."/>
            <person name="Doddapaneni H."/>
            <person name="Subramanian V."/>
            <person name="Lavin J.L."/>
            <person name="Oguiza J.A."/>
            <person name="Perez G."/>
            <person name="Pisabarro A.G."/>
            <person name="Ramirez L."/>
            <person name="Santoyo F."/>
            <person name="Master E."/>
            <person name="Coutinho P.M."/>
            <person name="Henrissat B."/>
            <person name="Lombard V."/>
            <person name="Magnuson J.K."/>
            <person name="Kuees U."/>
            <person name="Hori C."/>
            <person name="Igarashi K."/>
            <person name="Samejima M."/>
            <person name="Held B.W."/>
            <person name="Barry K.W."/>
            <person name="LaButti K.M."/>
            <person name="Lapidus A."/>
            <person name="Lindquist E.A."/>
            <person name="Lucas S.M."/>
            <person name="Riley R."/>
            <person name="Salamov A.A."/>
            <person name="Hoffmeister D."/>
            <person name="Schwenk D."/>
            <person name="Hadar Y."/>
            <person name="Yarden O."/>
            <person name="de Vries R.P."/>
            <person name="Wiebenga A."/>
            <person name="Stenlid J."/>
            <person name="Eastwood D."/>
            <person name="Grigoriev I.V."/>
            <person name="Berka R.M."/>
            <person name="Blanchette R.A."/>
            <person name="Kersten P."/>
            <person name="Martinez A.T."/>
            <person name="Vicuna R."/>
            <person name="Cullen D."/>
        </authorList>
    </citation>
    <scope>NUCLEOTIDE SEQUENCE [LARGE SCALE GENOMIC DNA]</scope>
    <source>
        <strain evidence="1 2">B</strain>
    </source>
</reference>
<dbReference type="EMBL" id="KB445797">
    <property type="protein sequence ID" value="EMD36979.1"/>
    <property type="molecule type" value="Genomic_DNA"/>
</dbReference>
<proteinExistence type="predicted"/>